<accession>A0A517I312</accession>
<gene>
    <name evidence="4" type="ORF">FPS98_04135</name>
</gene>
<name>A0A517I312_BREBE</name>
<evidence type="ECO:0000313" key="4">
    <source>
        <dbReference type="EMBL" id="QDS33234.1"/>
    </source>
</evidence>
<dbReference type="PROSITE" id="PS50994">
    <property type="entry name" value="INTEGRASE"/>
    <property type="match status" value="1"/>
</dbReference>
<dbReference type="SUPFAM" id="SSF46689">
    <property type="entry name" value="Homeodomain-like"/>
    <property type="match status" value="1"/>
</dbReference>
<feature type="compositionally biased region" description="Basic and acidic residues" evidence="2">
    <location>
        <begin position="59"/>
        <end position="69"/>
    </location>
</feature>
<evidence type="ECO:0000313" key="5">
    <source>
        <dbReference type="Proteomes" id="UP000317713"/>
    </source>
</evidence>
<dbReference type="InterPro" id="IPR025948">
    <property type="entry name" value="HTH-like_dom"/>
</dbReference>
<dbReference type="Gene3D" id="1.10.10.60">
    <property type="entry name" value="Homeodomain-like"/>
    <property type="match status" value="1"/>
</dbReference>
<dbReference type="InterPro" id="IPR012337">
    <property type="entry name" value="RNaseH-like_sf"/>
</dbReference>
<sequence length="396" mass="46945">MAKKGQTFKRYSEEFKLKAVNMYLLGGMSYQAIARELGIPSNTQVKQWVRKMNSGEGVGDQRGKNHSDDNPFIGRPRTKFATVEEERDYLKAQVEYLKKRNPNLHMGGKVWKITRFTIINELSKQYPITWLVEIAEVSRSGFYKWLKTKEKQSARQKQNQNLKEHIIAIHKTHPYYGYPRMRIALRKKGLSVNHKRVYRLMKELNLRSIIRKKRRYFGKAPSIVHPNLLNRKFKTGKPNNVYVTDITYVVLQNRFYYLSVIQDLFNNEVVAWKVSHRNDLHLVLDTVEQLSERRDVHEAILHSDQGFQYTSRQYNKRMKELGIRGSHSRKGNCLDNACIESFFSHLKVETMYFSECKTEEELFQAIENYIWFYNHERFQKKLNQCAPVEYRITLAA</sequence>
<proteinExistence type="predicted"/>
<reference evidence="4 5" key="1">
    <citation type="submission" date="2019-07" db="EMBL/GenBank/DDBJ databases">
        <title>Characterization of Brevibacillus brevis HK544, as a potential biocontrol agent.</title>
        <authorList>
            <person name="Kim H."/>
        </authorList>
    </citation>
    <scope>NUCLEOTIDE SEQUENCE [LARGE SCALE GENOMIC DNA]</scope>
    <source>
        <strain evidence="4 5">HK544</strain>
    </source>
</reference>
<dbReference type="PANTHER" id="PTHR46889">
    <property type="entry name" value="TRANSPOSASE INSF FOR INSERTION SEQUENCE IS3B-RELATED"/>
    <property type="match status" value="1"/>
</dbReference>
<dbReference type="NCBIfam" id="NF033516">
    <property type="entry name" value="transpos_IS3"/>
    <property type="match status" value="1"/>
</dbReference>
<organism evidence="4 5">
    <name type="scientific">Brevibacillus brevis</name>
    <name type="common">Bacillus brevis</name>
    <dbReference type="NCBI Taxonomy" id="1393"/>
    <lineage>
        <taxon>Bacteria</taxon>
        <taxon>Bacillati</taxon>
        <taxon>Bacillota</taxon>
        <taxon>Bacilli</taxon>
        <taxon>Bacillales</taxon>
        <taxon>Paenibacillaceae</taxon>
        <taxon>Brevibacillus</taxon>
    </lineage>
</organism>
<dbReference type="Pfam" id="PF13518">
    <property type="entry name" value="HTH_28"/>
    <property type="match status" value="1"/>
</dbReference>
<dbReference type="InterPro" id="IPR001584">
    <property type="entry name" value="Integrase_cat-core"/>
</dbReference>
<feature type="region of interest" description="Disordered" evidence="2">
    <location>
        <begin position="54"/>
        <end position="75"/>
    </location>
</feature>
<dbReference type="InterPro" id="IPR009057">
    <property type="entry name" value="Homeodomain-like_sf"/>
</dbReference>
<evidence type="ECO:0000256" key="2">
    <source>
        <dbReference type="SAM" id="MobiDB-lite"/>
    </source>
</evidence>
<dbReference type="Pfam" id="PF13333">
    <property type="entry name" value="rve_2"/>
    <property type="match status" value="1"/>
</dbReference>
<dbReference type="Pfam" id="PF13276">
    <property type="entry name" value="HTH_21"/>
    <property type="match status" value="1"/>
</dbReference>
<dbReference type="EMBL" id="CP042161">
    <property type="protein sequence ID" value="QDS33234.1"/>
    <property type="molecule type" value="Genomic_DNA"/>
</dbReference>
<dbReference type="GO" id="GO:0003676">
    <property type="term" value="F:nucleic acid binding"/>
    <property type="evidence" value="ECO:0007669"/>
    <property type="project" value="InterPro"/>
</dbReference>
<dbReference type="InterPro" id="IPR048020">
    <property type="entry name" value="Transpos_IS3"/>
</dbReference>
<dbReference type="SUPFAM" id="SSF53098">
    <property type="entry name" value="Ribonuclease H-like"/>
    <property type="match status" value="1"/>
</dbReference>
<dbReference type="InterPro" id="IPR050900">
    <property type="entry name" value="Transposase_IS3/IS150/IS904"/>
</dbReference>
<dbReference type="Gene3D" id="3.30.420.10">
    <property type="entry name" value="Ribonuclease H-like superfamily/Ribonuclease H"/>
    <property type="match status" value="1"/>
</dbReference>
<dbReference type="PANTHER" id="PTHR46889:SF4">
    <property type="entry name" value="TRANSPOSASE INSO FOR INSERTION SEQUENCE ELEMENT IS911B-RELATED"/>
    <property type="match status" value="1"/>
</dbReference>
<protein>
    <submittedName>
        <fullName evidence="4">IS3 family transposase</fullName>
    </submittedName>
</protein>
<dbReference type="RefSeq" id="WP_144613806.1">
    <property type="nucleotide sequence ID" value="NZ_CP042161.1"/>
</dbReference>
<dbReference type="Pfam" id="PF00665">
    <property type="entry name" value="rve"/>
    <property type="match status" value="1"/>
</dbReference>
<evidence type="ECO:0000256" key="1">
    <source>
        <dbReference type="ARBA" id="ARBA00002286"/>
    </source>
</evidence>
<dbReference type="InterPro" id="IPR055247">
    <property type="entry name" value="InsJ-like_HTH"/>
</dbReference>
<comment type="function">
    <text evidence="1">Involved in the transposition of the insertion sequence.</text>
</comment>
<dbReference type="GO" id="GO:0015074">
    <property type="term" value="P:DNA integration"/>
    <property type="evidence" value="ECO:0007669"/>
    <property type="project" value="InterPro"/>
</dbReference>
<dbReference type="InterPro" id="IPR036397">
    <property type="entry name" value="RNaseH_sf"/>
</dbReference>
<feature type="domain" description="Integrase catalytic" evidence="3">
    <location>
        <begin position="234"/>
        <end position="395"/>
    </location>
</feature>
<dbReference type="AlphaFoldDB" id="A0A517I312"/>
<evidence type="ECO:0000259" key="3">
    <source>
        <dbReference type="PROSITE" id="PS50994"/>
    </source>
</evidence>
<dbReference type="Proteomes" id="UP000317713">
    <property type="component" value="Chromosome"/>
</dbReference>